<dbReference type="NCBIfam" id="TIGR04456">
    <property type="entry name" value="LruC_dom"/>
    <property type="match status" value="1"/>
</dbReference>
<dbReference type="InterPro" id="IPR031025">
    <property type="entry name" value="LruC_dom"/>
</dbReference>
<keyword evidence="3" id="KW-1185">Reference proteome</keyword>
<feature type="domain" description="DUF4842" evidence="1">
    <location>
        <begin position="10"/>
        <end position="62"/>
    </location>
</feature>
<proteinExistence type="predicted"/>
<evidence type="ECO:0000313" key="3">
    <source>
        <dbReference type="Proteomes" id="UP000451233"/>
    </source>
</evidence>
<reference evidence="2 3" key="1">
    <citation type="submission" date="2019-11" db="EMBL/GenBank/DDBJ databases">
        <title>Pedobacter sp. HMF7056 Genome sequencing and assembly.</title>
        <authorList>
            <person name="Kang H."/>
            <person name="Kim H."/>
            <person name="Joh K."/>
        </authorList>
    </citation>
    <scope>NUCLEOTIDE SEQUENCE [LARGE SCALE GENOMIC DNA]</scope>
    <source>
        <strain evidence="2 3">HMF7056</strain>
    </source>
</reference>
<accession>A0A7K1Y317</accession>
<dbReference type="EMBL" id="WVHS01000004">
    <property type="protein sequence ID" value="MXV17076.1"/>
    <property type="molecule type" value="Genomic_DNA"/>
</dbReference>
<dbReference type="RefSeq" id="WP_160908082.1">
    <property type="nucleotide sequence ID" value="NZ_WVHS01000004.1"/>
</dbReference>
<dbReference type="Pfam" id="PF16130">
    <property type="entry name" value="DUF4842"/>
    <property type="match status" value="1"/>
</dbReference>
<comment type="caution">
    <text evidence="2">The sequence shown here is derived from an EMBL/GenBank/DDBJ whole genome shotgun (WGS) entry which is preliminary data.</text>
</comment>
<gene>
    <name evidence="2" type="ORF">GS398_17380</name>
</gene>
<dbReference type="AlphaFoldDB" id="A0A7K1Y317"/>
<evidence type="ECO:0000313" key="2">
    <source>
        <dbReference type="EMBL" id="MXV17076.1"/>
    </source>
</evidence>
<organism evidence="2 3">
    <name type="scientific">Hufsiella ginkgonis</name>
    <dbReference type="NCBI Taxonomy" id="2695274"/>
    <lineage>
        <taxon>Bacteria</taxon>
        <taxon>Pseudomonadati</taxon>
        <taxon>Bacteroidota</taxon>
        <taxon>Sphingobacteriia</taxon>
        <taxon>Sphingobacteriales</taxon>
        <taxon>Sphingobacteriaceae</taxon>
        <taxon>Hufsiella</taxon>
    </lineage>
</organism>
<dbReference type="InterPro" id="IPR032295">
    <property type="entry name" value="DUF4842"/>
</dbReference>
<protein>
    <submittedName>
        <fullName evidence="2">DUF4842 domain-containing protein</fullName>
    </submittedName>
</protein>
<dbReference type="Proteomes" id="UP000451233">
    <property type="component" value="Unassembled WGS sequence"/>
</dbReference>
<sequence>MTPPIRGDKVDVYYLSSDRFPWALDIPAAGFNYPCESVNINNAYLKFGAWVNSGGTAYSDWYSNTVQGYRNTENIFP</sequence>
<name>A0A7K1Y317_9SPHI</name>
<evidence type="ECO:0000259" key="1">
    <source>
        <dbReference type="Pfam" id="PF16130"/>
    </source>
</evidence>